<keyword evidence="2" id="KW-1185">Reference proteome</keyword>
<organism evidence="1 2">
    <name type="scientific">Dallia pectoralis</name>
    <name type="common">Alaska blackfish</name>
    <dbReference type="NCBI Taxonomy" id="75939"/>
    <lineage>
        <taxon>Eukaryota</taxon>
        <taxon>Metazoa</taxon>
        <taxon>Chordata</taxon>
        <taxon>Craniata</taxon>
        <taxon>Vertebrata</taxon>
        <taxon>Euteleostomi</taxon>
        <taxon>Actinopterygii</taxon>
        <taxon>Neopterygii</taxon>
        <taxon>Teleostei</taxon>
        <taxon>Protacanthopterygii</taxon>
        <taxon>Esociformes</taxon>
        <taxon>Umbridae</taxon>
        <taxon>Dallia</taxon>
    </lineage>
</organism>
<evidence type="ECO:0000313" key="2">
    <source>
        <dbReference type="Proteomes" id="UP001157502"/>
    </source>
</evidence>
<accession>A0ACC2F546</accession>
<dbReference type="EMBL" id="CM055761">
    <property type="protein sequence ID" value="KAJ7986471.1"/>
    <property type="molecule type" value="Genomic_DNA"/>
</dbReference>
<dbReference type="Proteomes" id="UP001157502">
    <property type="component" value="Chromosome 34"/>
</dbReference>
<gene>
    <name evidence="1" type="ORF">DPEC_G00340230</name>
</gene>
<sequence length="688" mass="77145">MDDFFKKSKKNATVYRDTLERIICKYSNVHENGTEVNLENMPTHEVAKHMASSELEMLKLNVSKSDADLSLEDISEIQRPQDTTADFGMDLSFRPDDSINDPSDASSANGTAVTAYSKDPEEDIIYVSSTQLSETQSSLPGTLEKQDEELESSLCSHNSSLPELYPKMLSQIRAAQRRQNMSDMAVGLLRRYNKHRWFSKNQQNRTFDRSQTPALRKRSVLNCSKPSVFRTSRTTTLNQSNLGSAANLSASPSRTTVNLQECPAERLSPVKKSDSSHRPPPRPVLVLDMSHAYFSPASSPPSTAAYSSIEESPMNQTFTVSMHSYPTQSTHVFSPARSDRPSIARGFTSPSQRNGLSTILRQRVFSAGRSEESNSTYSGLEASVDTAARSPYRARQLSLDGQWVVSHHTNMHRSPKMATARSHESNVSTVPRSSPSSLRKSHLSPRKLYLLNSHSPSQIKPDVSRSSRQENSLQKPTRWRSCSLDLSSPSVGLKQHSKQVDEDFKELYHKFVCQAKSCPSCLCDRLSVSTRSPSHLSLSALALSPHHSIMRKRRREVYGVQSPESKRFRDSDCVYSPGSLRQRREMLRTHNCSDRYSSSSVLSSIRRNFSQSNKSPLAQAQYSPQHWSSAVAVRKATGVTPCLNIDQHSPAWREKYNRFVGAQGKSPFKADCQNGCSPSFSRRRLLYK</sequence>
<proteinExistence type="predicted"/>
<evidence type="ECO:0000313" key="1">
    <source>
        <dbReference type="EMBL" id="KAJ7986471.1"/>
    </source>
</evidence>
<reference evidence="1" key="1">
    <citation type="submission" date="2021-05" db="EMBL/GenBank/DDBJ databases">
        <authorList>
            <person name="Pan Q."/>
            <person name="Jouanno E."/>
            <person name="Zahm M."/>
            <person name="Klopp C."/>
            <person name="Cabau C."/>
            <person name="Louis A."/>
            <person name="Berthelot C."/>
            <person name="Parey E."/>
            <person name="Roest Crollius H."/>
            <person name="Montfort J."/>
            <person name="Robinson-Rechavi M."/>
            <person name="Bouchez O."/>
            <person name="Lampietro C."/>
            <person name="Lopez Roques C."/>
            <person name="Donnadieu C."/>
            <person name="Postlethwait J."/>
            <person name="Bobe J."/>
            <person name="Dillon D."/>
            <person name="Chandos A."/>
            <person name="von Hippel F."/>
            <person name="Guiguen Y."/>
        </authorList>
    </citation>
    <scope>NUCLEOTIDE SEQUENCE</scope>
    <source>
        <strain evidence="1">YG-Jan2019</strain>
    </source>
</reference>
<protein>
    <submittedName>
        <fullName evidence="1">Uncharacterized protein</fullName>
    </submittedName>
</protein>
<comment type="caution">
    <text evidence="1">The sequence shown here is derived from an EMBL/GenBank/DDBJ whole genome shotgun (WGS) entry which is preliminary data.</text>
</comment>
<name>A0ACC2F546_DALPE</name>